<comment type="caution">
    <text evidence="2">The sequence shown here is derived from an EMBL/GenBank/DDBJ whole genome shotgun (WGS) entry which is preliminary data.</text>
</comment>
<dbReference type="AlphaFoldDB" id="A0AAE1PFQ5"/>
<feature type="region of interest" description="Disordered" evidence="1">
    <location>
        <begin position="330"/>
        <end position="351"/>
    </location>
</feature>
<dbReference type="EMBL" id="JAWZYT010002020">
    <property type="protein sequence ID" value="KAK4307231.1"/>
    <property type="molecule type" value="Genomic_DNA"/>
</dbReference>
<reference evidence="2" key="1">
    <citation type="submission" date="2023-11" db="EMBL/GenBank/DDBJ databases">
        <title>Genome assemblies of two species of porcelain crab, Petrolisthes cinctipes and Petrolisthes manimaculis (Anomura: Porcellanidae).</title>
        <authorList>
            <person name="Angst P."/>
        </authorList>
    </citation>
    <scope>NUCLEOTIDE SEQUENCE</scope>
    <source>
        <strain evidence="2">PB745_02</strain>
        <tissue evidence="2">Gill</tissue>
    </source>
</reference>
<accession>A0AAE1PFQ5</accession>
<name>A0AAE1PFQ5_9EUCA</name>
<organism evidence="2 3">
    <name type="scientific">Petrolisthes manimaculis</name>
    <dbReference type="NCBI Taxonomy" id="1843537"/>
    <lineage>
        <taxon>Eukaryota</taxon>
        <taxon>Metazoa</taxon>
        <taxon>Ecdysozoa</taxon>
        <taxon>Arthropoda</taxon>
        <taxon>Crustacea</taxon>
        <taxon>Multicrustacea</taxon>
        <taxon>Malacostraca</taxon>
        <taxon>Eumalacostraca</taxon>
        <taxon>Eucarida</taxon>
        <taxon>Decapoda</taxon>
        <taxon>Pleocyemata</taxon>
        <taxon>Anomura</taxon>
        <taxon>Galatheoidea</taxon>
        <taxon>Porcellanidae</taxon>
        <taxon>Petrolisthes</taxon>
    </lineage>
</organism>
<protein>
    <submittedName>
        <fullName evidence="2">Uncharacterized protein</fullName>
    </submittedName>
</protein>
<feature type="region of interest" description="Disordered" evidence="1">
    <location>
        <begin position="230"/>
        <end position="256"/>
    </location>
</feature>
<keyword evidence="3" id="KW-1185">Reference proteome</keyword>
<proteinExistence type="predicted"/>
<sequence length="351" mass="39295">MSAGWSRMVGGYGEVMAESGYGSQGGYGVSRYVDCNSALALLGFILFIDLLRDIIEDVTDDAMERRRKRRGLMEGHQYWDIMEGGEGGGGIEKWDTEGGIWDTIGEKWDTIGEKWDTEEGGEGRGGIWDTVRRIWDTERDANKEGIKKWDTIKRNWDTERDANKEGIKKWDTIKRNWDTEEEEGGEGEGKERTWDTEPDLLTFLNEGGPNHLYHTLPHIITPLMAGWGDMGEGGGGEKERGERGEGVRGGEEERPKHHQCVEQSVCQANWVLSSHYGTTGRILATLLSNVASRAFSRGNERVSASTLVAARTGRRRYQDCETAFPACPSLPSQHTQSLYPKKNNTTTINSL</sequence>
<gene>
    <name evidence="2" type="ORF">Pmani_020987</name>
</gene>
<evidence type="ECO:0000313" key="2">
    <source>
        <dbReference type="EMBL" id="KAK4307231.1"/>
    </source>
</evidence>
<feature type="compositionally biased region" description="Basic and acidic residues" evidence="1">
    <location>
        <begin position="235"/>
        <end position="255"/>
    </location>
</feature>
<evidence type="ECO:0000313" key="3">
    <source>
        <dbReference type="Proteomes" id="UP001292094"/>
    </source>
</evidence>
<evidence type="ECO:0000256" key="1">
    <source>
        <dbReference type="SAM" id="MobiDB-lite"/>
    </source>
</evidence>
<dbReference type="Proteomes" id="UP001292094">
    <property type="component" value="Unassembled WGS sequence"/>
</dbReference>